<evidence type="ECO:0000259" key="2">
    <source>
        <dbReference type="Pfam" id="PF05598"/>
    </source>
</evidence>
<proteinExistence type="predicted"/>
<keyword evidence="4" id="KW-1185">Reference proteome</keyword>
<dbReference type="Proteomes" id="UP000313395">
    <property type="component" value="Unassembled WGS sequence"/>
</dbReference>
<dbReference type="InterPro" id="IPR008490">
    <property type="entry name" value="Transposase_InsH_N"/>
</dbReference>
<sequence>MLRKKEGLTVSPYTQLYDILVPKDHVLRRINTLVDFSFIYDELKKNYTVDFGRNAADPVYMLKLLLLKILNPLSDRDLCERARYDMSFKYFLEIAPEDNIIHPSLLSKFRRQRLKDTNLLDLLIKKTIDIAIENHIPLGNTIIVDATHTLSRFQFLSPIEALRKQSSLLRKACYRVDESIKDTFPSKNTSNNIQDELDYTVALIQSIAKNEFLQLVPDVKEKMNLAQEMITDYEEHTTLTTSSDPDAKIGHKSADTAFHGYKNHFAITVNGLITGWFVTSGEKADGKYLCELIEQSRTNGVEVKEVIGDTAYSGKDNLEKCSKENILLYARLNPTISKGFRKKEDEFYFNKDAGMYVCPEGHMAFKKVRSLMKNYAKNEKLIFFFDVEKCKSCPLEGICHKIGAKSKTYILTIKSNLHQEQLDFENSDAFREKSRMRYRIEQKNSELKNRYGLKKSMNNGLFGMTIQSASTVFIANMRKIIREIDKKGA</sequence>
<feature type="domain" description="Transposase InsH N-terminal" evidence="2">
    <location>
        <begin position="18"/>
        <end position="111"/>
    </location>
</feature>
<gene>
    <name evidence="3" type="ORF">FHK04_00215</name>
</gene>
<evidence type="ECO:0000259" key="1">
    <source>
        <dbReference type="Pfam" id="PF01609"/>
    </source>
</evidence>
<evidence type="ECO:0000313" key="3">
    <source>
        <dbReference type="EMBL" id="TNV69703.1"/>
    </source>
</evidence>
<dbReference type="InterPro" id="IPR002559">
    <property type="entry name" value="Transposase_11"/>
</dbReference>
<dbReference type="RefSeq" id="WP_086630126.1">
    <property type="nucleotide sequence ID" value="NZ_VENO01000001.1"/>
</dbReference>
<dbReference type="EMBL" id="VENO01000001">
    <property type="protein sequence ID" value="TNV69703.1"/>
    <property type="molecule type" value="Genomic_DNA"/>
</dbReference>
<dbReference type="PANTHER" id="PTHR35604">
    <property type="entry name" value="TRANSPOSASE INSH FOR INSERTION SEQUENCE ELEMENT IS5A-RELATED"/>
    <property type="match status" value="1"/>
</dbReference>
<dbReference type="AlphaFoldDB" id="A0A5C5EAR9"/>
<dbReference type="NCBIfam" id="NF033551">
    <property type="entry name" value="transpos_IS1182"/>
    <property type="match status" value="1"/>
</dbReference>
<reference evidence="3 4" key="1">
    <citation type="submission" date="2019-06" db="EMBL/GenBank/DDBJ databases">
        <title>Description Trichococcus psychrophilus sp. nov., isolated from a cold spring, by genomic and phenotypic analyses.</title>
        <authorList>
            <person name="Zakharyuk A."/>
        </authorList>
    </citation>
    <scope>NUCLEOTIDE SEQUENCE [LARGE SCALE GENOMIC DNA]</scope>
    <source>
        <strain evidence="3 4">SKBG</strain>
    </source>
</reference>
<dbReference type="InterPro" id="IPR047629">
    <property type="entry name" value="IS1182_transpos"/>
</dbReference>
<protein>
    <submittedName>
        <fullName evidence="3">IS1182 family transposase</fullName>
    </submittedName>
</protein>
<name>A0A5C5EAR9_9LACT</name>
<comment type="caution">
    <text evidence="3">The sequence shown here is derived from an EMBL/GenBank/DDBJ whole genome shotgun (WGS) entry which is preliminary data.</text>
</comment>
<evidence type="ECO:0000313" key="4">
    <source>
        <dbReference type="Proteomes" id="UP000313395"/>
    </source>
</evidence>
<dbReference type="Pfam" id="PF05598">
    <property type="entry name" value="DUF772"/>
    <property type="match status" value="1"/>
</dbReference>
<dbReference type="PANTHER" id="PTHR35604:SF2">
    <property type="entry name" value="TRANSPOSASE INSH FOR INSERTION SEQUENCE ELEMENT IS5A-RELATED"/>
    <property type="match status" value="1"/>
</dbReference>
<feature type="domain" description="Transposase IS4-like" evidence="1">
    <location>
        <begin position="237"/>
        <end position="457"/>
    </location>
</feature>
<accession>A0A5C5EAR9</accession>
<organism evidence="3 4">
    <name type="scientific">Trichococcus shcherbakoviae subsp. psychrophilus</name>
    <dbReference type="NCBI Taxonomy" id="2585775"/>
    <lineage>
        <taxon>Bacteria</taxon>
        <taxon>Bacillati</taxon>
        <taxon>Bacillota</taxon>
        <taxon>Bacilli</taxon>
        <taxon>Lactobacillales</taxon>
        <taxon>Carnobacteriaceae</taxon>
        <taxon>Trichococcus</taxon>
    </lineage>
</organism>
<dbReference type="Pfam" id="PF01609">
    <property type="entry name" value="DDE_Tnp_1"/>
    <property type="match status" value="1"/>
</dbReference>